<accession>A0ABP9EZC7</accession>
<reference evidence="11" key="1">
    <citation type="journal article" date="2019" name="Int. J. Syst. Evol. Microbiol.">
        <title>The Global Catalogue of Microorganisms (GCM) 10K type strain sequencing project: providing services to taxonomists for standard genome sequencing and annotation.</title>
        <authorList>
            <consortium name="The Broad Institute Genomics Platform"/>
            <consortium name="The Broad Institute Genome Sequencing Center for Infectious Disease"/>
            <person name="Wu L."/>
            <person name="Ma J."/>
        </authorList>
    </citation>
    <scope>NUCLEOTIDE SEQUENCE [LARGE SCALE GENOMIC DNA]</scope>
    <source>
        <strain evidence="11">JCM 18401</strain>
    </source>
</reference>
<organism evidence="10 11">
    <name type="scientific">Ferrimonas pelagia</name>
    <dbReference type="NCBI Taxonomy" id="1177826"/>
    <lineage>
        <taxon>Bacteria</taxon>
        <taxon>Pseudomonadati</taxon>
        <taxon>Pseudomonadota</taxon>
        <taxon>Gammaproteobacteria</taxon>
        <taxon>Alteromonadales</taxon>
        <taxon>Ferrimonadaceae</taxon>
        <taxon>Ferrimonas</taxon>
    </lineage>
</organism>
<comment type="function">
    <text evidence="1">Hydrolyzes diadenosine 5',5'''-P1,P4-tetraphosphate to yield ADP.</text>
</comment>
<dbReference type="NCBIfam" id="NF001204">
    <property type="entry name" value="PRK00166.1"/>
    <property type="match status" value="1"/>
</dbReference>
<dbReference type="EC" id="3.6.1.41" evidence="3"/>
<name>A0ABP9EZC7_9GAMM</name>
<evidence type="ECO:0000313" key="11">
    <source>
        <dbReference type="Proteomes" id="UP001499988"/>
    </source>
</evidence>
<dbReference type="Gene3D" id="3.60.21.10">
    <property type="match status" value="1"/>
</dbReference>
<feature type="domain" description="Calcineurin-like phosphoesterase" evidence="9">
    <location>
        <begin position="5"/>
        <end position="128"/>
    </location>
</feature>
<evidence type="ECO:0000256" key="5">
    <source>
        <dbReference type="ARBA" id="ARBA00031248"/>
    </source>
</evidence>
<evidence type="ECO:0000256" key="2">
    <source>
        <dbReference type="ARBA" id="ARBA00005419"/>
    </source>
</evidence>
<dbReference type="PANTHER" id="PTHR42850:SF11">
    <property type="entry name" value="BIS(5'-NUCLEOSYL)-TETRAPHOSPHATASE [SYMMETRICAL]"/>
    <property type="match status" value="1"/>
</dbReference>
<gene>
    <name evidence="10" type="ORF">GCM10023333_23450</name>
</gene>
<evidence type="ECO:0000256" key="4">
    <source>
        <dbReference type="ARBA" id="ARBA00022801"/>
    </source>
</evidence>
<dbReference type="SUPFAM" id="SSF56300">
    <property type="entry name" value="Metallo-dependent phosphatases"/>
    <property type="match status" value="1"/>
</dbReference>
<dbReference type="PIRSF" id="PIRSF000903">
    <property type="entry name" value="B5n-ttraPtase_sm"/>
    <property type="match status" value="1"/>
</dbReference>
<evidence type="ECO:0000256" key="1">
    <source>
        <dbReference type="ARBA" id="ARBA00003413"/>
    </source>
</evidence>
<dbReference type="InterPro" id="IPR004843">
    <property type="entry name" value="Calcineurin-like_PHP"/>
</dbReference>
<keyword evidence="11" id="KW-1185">Reference proteome</keyword>
<comment type="caution">
    <text evidence="10">The sequence shown here is derived from an EMBL/GenBank/DDBJ whole genome shotgun (WGS) entry which is preliminary data.</text>
</comment>
<evidence type="ECO:0000256" key="6">
    <source>
        <dbReference type="ARBA" id="ARBA00032248"/>
    </source>
</evidence>
<dbReference type="PANTHER" id="PTHR42850">
    <property type="entry name" value="METALLOPHOSPHOESTERASE"/>
    <property type="match status" value="1"/>
</dbReference>
<evidence type="ECO:0000313" key="10">
    <source>
        <dbReference type="EMBL" id="GAA4889453.1"/>
    </source>
</evidence>
<dbReference type="Proteomes" id="UP001499988">
    <property type="component" value="Unassembled WGS sequence"/>
</dbReference>
<dbReference type="Pfam" id="PF00149">
    <property type="entry name" value="Metallophos"/>
    <property type="match status" value="1"/>
</dbReference>
<dbReference type="EMBL" id="BAABJZ010000079">
    <property type="protein sequence ID" value="GAA4889453.1"/>
    <property type="molecule type" value="Genomic_DNA"/>
</dbReference>
<protein>
    <recommendedName>
        <fullName evidence="3">bis(5'-nucleosyl)-tetraphosphatase (symmetrical)</fullName>
        <ecNumber evidence="3">3.6.1.41</ecNumber>
    </recommendedName>
    <alternativeName>
        <fullName evidence="6">Ap4A hydrolase</fullName>
    </alternativeName>
    <alternativeName>
        <fullName evidence="5">Diadenosine 5',5'''-P1,P4-tetraphosphate pyrophosphohydrolase</fullName>
    </alternativeName>
    <alternativeName>
        <fullName evidence="7">Diadenosine tetraphosphatase</fullName>
    </alternativeName>
</protein>
<dbReference type="RefSeq" id="WP_345335583.1">
    <property type="nucleotide sequence ID" value="NZ_BAABJZ010000079.1"/>
</dbReference>
<proteinExistence type="inferred from homology"/>
<keyword evidence="4" id="KW-0378">Hydrolase</keyword>
<dbReference type="InterPro" id="IPR029052">
    <property type="entry name" value="Metallo-depent_PP-like"/>
</dbReference>
<sequence length="275" mass="31158">MAKYFVGDIQGCYAELARLLDAVRFDPAKDTLWGCGDLIARGPGSLKVLRLFRELGPAGRTVLGNHDLHLMAVAAGLKRSKPKDQLQALLDAPDLADHIHWLRQQPLLKHFRKRAVLLSHAGLPPHWSLTTALQRAQAVSDTLKQDNYLHFIRQMYGEKPDCDTPTLSPLEQQIYTVNALTRMRFLHPDARLDFACKTGPEHSMGLVPWFRYPGHILLQSHRVVFGHWAALEGRCDHPNGRALDTGCCWGGSLTLWRMKDEQYWHQPPLTDIEPN</sequence>
<comment type="similarity">
    <text evidence="2">Belongs to the Ap4A hydrolase family.</text>
</comment>
<evidence type="ECO:0000256" key="7">
    <source>
        <dbReference type="ARBA" id="ARBA00033210"/>
    </source>
</evidence>
<comment type="catalytic activity">
    <reaction evidence="8">
        <text>P(1),P(4)-bis(5'-adenosyl) tetraphosphate + H2O = 2 ADP + 2 H(+)</text>
        <dbReference type="Rhea" id="RHEA:24252"/>
        <dbReference type="ChEBI" id="CHEBI:15377"/>
        <dbReference type="ChEBI" id="CHEBI:15378"/>
        <dbReference type="ChEBI" id="CHEBI:58141"/>
        <dbReference type="ChEBI" id="CHEBI:456216"/>
        <dbReference type="EC" id="3.6.1.41"/>
    </reaction>
</comment>
<evidence type="ECO:0000259" key="9">
    <source>
        <dbReference type="Pfam" id="PF00149"/>
    </source>
</evidence>
<evidence type="ECO:0000256" key="8">
    <source>
        <dbReference type="ARBA" id="ARBA00049417"/>
    </source>
</evidence>
<evidence type="ECO:0000256" key="3">
    <source>
        <dbReference type="ARBA" id="ARBA00012506"/>
    </source>
</evidence>
<dbReference type="CDD" id="cd07422">
    <property type="entry name" value="MPP_ApaH"/>
    <property type="match status" value="1"/>
</dbReference>
<dbReference type="InterPro" id="IPR050126">
    <property type="entry name" value="Ap4A_hydrolase"/>
</dbReference>
<dbReference type="NCBIfam" id="TIGR00668">
    <property type="entry name" value="apaH"/>
    <property type="match status" value="1"/>
</dbReference>
<dbReference type="InterPro" id="IPR004617">
    <property type="entry name" value="ApaH"/>
</dbReference>